<evidence type="ECO:0000256" key="1">
    <source>
        <dbReference type="ARBA" id="ARBA00001946"/>
    </source>
</evidence>
<dbReference type="EMBL" id="CM018046">
    <property type="protein sequence ID" value="KAA8526918.1"/>
    <property type="molecule type" value="Genomic_DNA"/>
</dbReference>
<evidence type="ECO:0000256" key="2">
    <source>
        <dbReference type="ARBA" id="ARBA00022723"/>
    </source>
</evidence>
<comment type="cofactor">
    <cofactor evidence="1">
        <name>Mg(2+)</name>
        <dbReference type="ChEBI" id="CHEBI:18420"/>
    </cofactor>
</comment>
<dbReference type="AlphaFoldDB" id="A0A5J5AA63"/>
<sequence length="166" mass="18487">MVAATIDCWPDLNLLDRDELPWERSMRGCGVGLQGQSCKKWPGRPEEGAASAVVVCGGHAEEGAARTDSFEQKRGHVASAIECYMKQYDVSEQQAHDEFQKQVADAWKDINGDCLRPTNMPIRLLTRVINLARVIDVIYKGEDGYTHVGTEMKKRIASLLLDLVLI</sequence>
<dbReference type="PANTHER" id="PTHR31225">
    <property type="entry name" value="OS04G0344100 PROTEIN-RELATED"/>
    <property type="match status" value="1"/>
</dbReference>
<keyword evidence="3" id="KW-0456">Lyase</keyword>
<dbReference type="GO" id="GO:0000287">
    <property type="term" value="F:magnesium ion binding"/>
    <property type="evidence" value="ECO:0007669"/>
    <property type="project" value="InterPro"/>
</dbReference>
<dbReference type="InterPro" id="IPR008949">
    <property type="entry name" value="Isoprenoid_synthase_dom_sf"/>
</dbReference>
<dbReference type="GO" id="GO:0016114">
    <property type="term" value="P:terpenoid biosynthetic process"/>
    <property type="evidence" value="ECO:0007669"/>
    <property type="project" value="InterPro"/>
</dbReference>
<evidence type="ECO:0000313" key="6">
    <source>
        <dbReference type="Proteomes" id="UP000325577"/>
    </source>
</evidence>
<evidence type="ECO:0000259" key="4">
    <source>
        <dbReference type="Pfam" id="PF03936"/>
    </source>
</evidence>
<feature type="domain" description="Terpene synthase metal-binding" evidence="4">
    <location>
        <begin position="69"/>
        <end position="109"/>
    </location>
</feature>
<dbReference type="Gene3D" id="1.10.600.10">
    <property type="entry name" value="Farnesyl Diphosphate Synthase"/>
    <property type="match status" value="1"/>
</dbReference>
<dbReference type="InterPro" id="IPR005630">
    <property type="entry name" value="Terpene_synthase_metal-bd"/>
</dbReference>
<name>A0A5J5AA63_9ASTE</name>
<dbReference type="InterPro" id="IPR050148">
    <property type="entry name" value="Terpene_synthase-like"/>
</dbReference>
<dbReference type="Proteomes" id="UP000325577">
    <property type="component" value="Linkage Group LG3"/>
</dbReference>
<protein>
    <recommendedName>
        <fullName evidence="4">Terpene synthase metal-binding domain-containing protein</fullName>
    </recommendedName>
</protein>
<accession>A0A5J5AA63</accession>
<evidence type="ECO:0000313" key="5">
    <source>
        <dbReference type="EMBL" id="KAA8526918.1"/>
    </source>
</evidence>
<dbReference type="OrthoDB" id="1877784at2759"/>
<dbReference type="Pfam" id="PF03936">
    <property type="entry name" value="Terpene_synth_C"/>
    <property type="match status" value="1"/>
</dbReference>
<dbReference type="PANTHER" id="PTHR31225:SF221">
    <property type="entry name" value="(-)-GERMACRENE D SYNTHASE"/>
    <property type="match status" value="1"/>
</dbReference>
<proteinExistence type="predicted"/>
<reference evidence="5 6" key="1">
    <citation type="submission" date="2019-09" db="EMBL/GenBank/DDBJ databases">
        <title>A chromosome-level genome assembly of the Chinese tupelo Nyssa sinensis.</title>
        <authorList>
            <person name="Yang X."/>
            <person name="Kang M."/>
            <person name="Yang Y."/>
            <person name="Xiong H."/>
            <person name="Wang M."/>
            <person name="Zhang Z."/>
            <person name="Wang Z."/>
            <person name="Wu H."/>
            <person name="Ma T."/>
            <person name="Liu J."/>
            <person name="Xi Z."/>
        </authorList>
    </citation>
    <scope>NUCLEOTIDE SEQUENCE [LARGE SCALE GENOMIC DNA]</scope>
    <source>
        <strain evidence="5">J267</strain>
        <tissue evidence="5">Leaf</tissue>
    </source>
</reference>
<evidence type="ECO:0000256" key="3">
    <source>
        <dbReference type="ARBA" id="ARBA00023239"/>
    </source>
</evidence>
<gene>
    <name evidence="5" type="ORF">F0562_008853</name>
</gene>
<dbReference type="SUPFAM" id="SSF48576">
    <property type="entry name" value="Terpenoid synthases"/>
    <property type="match status" value="1"/>
</dbReference>
<organism evidence="5 6">
    <name type="scientific">Nyssa sinensis</name>
    <dbReference type="NCBI Taxonomy" id="561372"/>
    <lineage>
        <taxon>Eukaryota</taxon>
        <taxon>Viridiplantae</taxon>
        <taxon>Streptophyta</taxon>
        <taxon>Embryophyta</taxon>
        <taxon>Tracheophyta</taxon>
        <taxon>Spermatophyta</taxon>
        <taxon>Magnoliopsida</taxon>
        <taxon>eudicotyledons</taxon>
        <taxon>Gunneridae</taxon>
        <taxon>Pentapetalae</taxon>
        <taxon>asterids</taxon>
        <taxon>Cornales</taxon>
        <taxon>Nyssaceae</taxon>
        <taxon>Nyssa</taxon>
    </lineage>
</organism>
<dbReference type="GO" id="GO:0010333">
    <property type="term" value="F:terpene synthase activity"/>
    <property type="evidence" value="ECO:0007669"/>
    <property type="project" value="InterPro"/>
</dbReference>
<keyword evidence="6" id="KW-1185">Reference proteome</keyword>
<keyword evidence="2" id="KW-0479">Metal-binding</keyword>